<feature type="compositionally biased region" description="Low complexity" evidence="1">
    <location>
        <begin position="1"/>
        <end position="13"/>
    </location>
</feature>
<feature type="compositionally biased region" description="Acidic residues" evidence="1">
    <location>
        <begin position="190"/>
        <end position="221"/>
    </location>
</feature>
<comment type="caution">
    <text evidence="3">The sequence shown here is derived from an EMBL/GenBank/DDBJ whole genome shotgun (WGS) entry which is preliminary data.</text>
</comment>
<feature type="compositionally biased region" description="Polar residues" evidence="1">
    <location>
        <begin position="226"/>
        <end position="235"/>
    </location>
</feature>
<reference evidence="3 4" key="1">
    <citation type="journal article" date="2021" name="Environ. Microbiol.">
        <title>Gene family expansions and transcriptome signatures uncover fungal adaptations to wood decay.</title>
        <authorList>
            <person name="Hage H."/>
            <person name="Miyauchi S."/>
            <person name="Viragh M."/>
            <person name="Drula E."/>
            <person name="Min B."/>
            <person name="Chaduli D."/>
            <person name="Navarro D."/>
            <person name="Favel A."/>
            <person name="Norest M."/>
            <person name="Lesage-Meessen L."/>
            <person name="Balint B."/>
            <person name="Merenyi Z."/>
            <person name="de Eugenio L."/>
            <person name="Morin E."/>
            <person name="Martinez A.T."/>
            <person name="Baldrian P."/>
            <person name="Stursova M."/>
            <person name="Martinez M.J."/>
            <person name="Novotny C."/>
            <person name="Magnuson J.K."/>
            <person name="Spatafora J.W."/>
            <person name="Maurice S."/>
            <person name="Pangilinan J."/>
            <person name="Andreopoulos W."/>
            <person name="LaButti K."/>
            <person name="Hundley H."/>
            <person name="Na H."/>
            <person name="Kuo A."/>
            <person name="Barry K."/>
            <person name="Lipzen A."/>
            <person name="Henrissat B."/>
            <person name="Riley R."/>
            <person name="Ahrendt S."/>
            <person name="Nagy L.G."/>
            <person name="Grigoriev I.V."/>
            <person name="Martin F."/>
            <person name="Rosso M.N."/>
        </authorList>
    </citation>
    <scope>NUCLEOTIDE SEQUENCE [LARGE SCALE GENOMIC DNA]</scope>
    <source>
        <strain evidence="3 4">CIRM-BRFM 1785</strain>
    </source>
</reference>
<evidence type="ECO:0000313" key="3">
    <source>
        <dbReference type="EMBL" id="KAH9837601.1"/>
    </source>
</evidence>
<accession>A0ABQ8KHX4</accession>
<feature type="region of interest" description="Disordered" evidence="1">
    <location>
        <begin position="253"/>
        <end position="284"/>
    </location>
</feature>
<dbReference type="InterPro" id="IPR045341">
    <property type="entry name" value="DUF6532"/>
</dbReference>
<feature type="region of interest" description="Disordered" evidence="1">
    <location>
        <begin position="173"/>
        <end position="235"/>
    </location>
</feature>
<keyword evidence="4" id="KW-1185">Reference proteome</keyword>
<feature type="compositionally biased region" description="Low complexity" evidence="1">
    <location>
        <begin position="422"/>
        <end position="432"/>
    </location>
</feature>
<evidence type="ECO:0000259" key="2">
    <source>
        <dbReference type="Pfam" id="PF20149"/>
    </source>
</evidence>
<dbReference type="Pfam" id="PF20149">
    <property type="entry name" value="DUF6532"/>
    <property type="match status" value="1"/>
</dbReference>
<proteinExistence type="predicted"/>
<dbReference type="Proteomes" id="UP000814176">
    <property type="component" value="Unassembled WGS sequence"/>
</dbReference>
<gene>
    <name evidence="3" type="ORF">C8Q71DRAFT_722942</name>
</gene>
<evidence type="ECO:0000313" key="4">
    <source>
        <dbReference type="Proteomes" id="UP000814176"/>
    </source>
</evidence>
<organism evidence="3 4">
    <name type="scientific">Rhodofomes roseus</name>
    <dbReference type="NCBI Taxonomy" id="34475"/>
    <lineage>
        <taxon>Eukaryota</taxon>
        <taxon>Fungi</taxon>
        <taxon>Dikarya</taxon>
        <taxon>Basidiomycota</taxon>
        <taxon>Agaricomycotina</taxon>
        <taxon>Agaricomycetes</taxon>
        <taxon>Polyporales</taxon>
        <taxon>Rhodofomes</taxon>
    </lineage>
</organism>
<feature type="compositionally biased region" description="Polar residues" evidence="1">
    <location>
        <begin position="263"/>
        <end position="273"/>
    </location>
</feature>
<feature type="domain" description="DUF6532" evidence="2">
    <location>
        <begin position="594"/>
        <end position="826"/>
    </location>
</feature>
<dbReference type="EMBL" id="JADCUA010000008">
    <property type="protein sequence ID" value="KAH9837601.1"/>
    <property type="molecule type" value="Genomic_DNA"/>
</dbReference>
<feature type="region of interest" description="Disordered" evidence="1">
    <location>
        <begin position="422"/>
        <end position="442"/>
    </location>
</feature>
<sequence>MASSQQVQAQQQAKPGLPSYRTESPGSPNMDRHHRRRADDYRRLVHDQKIARIRYSPYPTTPSTANTSGMDVQYCDVGIFLTAMLKAEPIQPSILADLPDDALAHMIKAKRMSRKARVKERDTMEVQISEKEQQILLLRSLIQSHDHCIQLVDTHISQLESHAQHREISIDTFLHSEGSSPDEGRNSSDGGDDSNEDEEDDEEDGDEDDSDEEDDGDENNADEGIGNTSGESFGLASSDTAVSMTRAVKSPEIGGCSLMSHRGQGNQAGSQNLGRGRAAVRPAQPKNVREYRAADLNPSAMPQGSQIDIRSEQPSVSAAFVTHSDWTQHEDYTEDGHHYAFPEPETQDSAQVFNQQPESYNPLASESYQTSMPSYYTHEMDPGAGASASQYYIGDGQSSSVQVYGGGIQSVQTGVFEAQQASGSSQASTGTSFQVQDAPHPGGPYSIPYPVPGSVTVRPDQPEGFTTVGLSNIGPERYPLRASAGSGPPSTSIMAQPYPAPSTMSGNVSGIPELLGGAPRVVQTRPLSSNIVLTHRERSRPTRVPSTSSHGPPAEWEAMYSGLMQSLQAAPAQPMLQDLSSEDIKACHLAYSQAAKRLLEEYIALTIPFPDSTQVSNKISAVLAQLHAQELDKATIGPDKKRFSAWNNSKLIKAGKEVIATLRGQFKQAAITLLPVLVPGLRHYNIDFDASEDTYAIDTAQLDDVAKQLRDDRAHFVGKLLSSSVKETELLHIMDTQGGTVIGAFEKDNLVQHILDSVVFQRPGGLYSTHRHLFSNGTPDALIALAGTAAIASLEEFEGLGSRKSRDFTREAYRPRSQTLMAFIRDLKASDEHNSRFERLGLNIVRYGSGWGQGLVDEDA</sequence>
<evidence type="ECO:0000256" key="1">
    <source>
        <dbReference type="SAM" id="MobiDB-lite"/>
    </source>
</evidence>
<name>A0ABQ8KHX4_9APHY</name>
<feature type="region of interest" description="Disordered" evidence="1">
    <location>
        <begin position="1"/>
        <end position="43"/>
    </location>
</feature>
<dbReference type="RefSeq" id="XP_047779639.1">
    <property type="nucleotide sequence ID" value="XM_047921559.1"/>
</dbReference>
<protein>
    <recommendedName>
        <fullName evidence="2">DUF6532 domain-containing protein</fullName>
    </recommendedName>
</protein>
<dbReference type="GeneID" id="72002291"/>